<sequence length="183" mass="19777">MMFKAETRIISSLGLSAIEKPSWWWDRPTGDPSPASVVKCWMPVLFDPTVSPVIMRAAAARLEERLSATRNPDSTYERLRAFASAVTAYRFCGHLVLYPTGYSVLHNPKGLGALGFPGLSSQATEGLGVCMAAGGRNLAQKWPRPKQSRRLGFAIVPSIPAMKVTKGPDNVLANLCSPSVSCN</sequence>
<dbReference type="Proteomes" id="UP000799779">
    <property type="component" value="Unassembled WGS sequence"/>
</dbReference>
<dbReference type="EMBL" id="ML977580">
    <property type="protein sequence ID" value="KAF2001939.1"/>
    <property type="molecule type" value="Genomic_DNA"/>
</dbReference>
<keyword evidence="2" id="KW-1185">Reference proteome</keyword>
<gene>
    <name evidence="1" type="ORF">P154DRAFT_156204</name>
</gene>
<evidence type="ECO:0000313" key="1">
    <source>
        <dbReference type="EMBL" id="KAF2001939.1"/>
    </source>
</evidence>
<organism evidence="1 2">
    <name type="scientific">Amniculicola lignicola CBS 123094</name>
    <dbReference type="NCBI Taxonomy" id="1392246"/>
    <lineage>
        <taxon>Eukaryota</taxon>
        <taxon>Fungi</taxon>
        <taxon>Dikarya</taxon>
        <taxon>Ascomycota</taxon>
        <taxon>Pezizomycotina</taxon>
        <taxon>Dothideomycetes</taxon>
        <taxon>Pleosporomycetidae</taxon>
        <taxon>Pleosporales</taxon>
        <taxon>Amniculicolaceae</taxon>
        <taxon>Amniculicola</taxon>
    </lineage>
</organism>
<protein>
    <submittedName>
        <fullName evidence="1">Uncharacterized protein</fullName>
    </submittedName>
</protein>
<name>A0A6A5WMF3_9PLEO</name>
<evidence type="ECO:0000313" key="2">
    <source>
        <dbReference type="Proteomes" id="UP000799779"/>
    </source>
</evidence>
<reference evidence="1" key="1">
    <citation type="journal article" date="2020" name="Stud. Mycol.">
        <title>101 Dothideomycetes genomes: a test case for predicting lifestyles and emergence of pathogens.</title>
        <authorList>
            <person name="Haridas S."/>
            <person name="Albert R."/>
            <person name="Binder M."/>
            <person name="Bloem J."/>
            <person name="Labutti K."/>
            <person name="Salamov A."/>
            <person name="Andreopoulos B."/>
            <person name="Baker S."/>
            <person name="Barry K."/>
            <person name="Bills G."/>
            <person name="Bluhm B."/>
            <person name="Cannon C."/>
            <person name="Castanera R."/>
            <person name="Culley D."/>
            <person name="Daum C."/>
            <person name="Ezra D."/>
            <person name="Gonzalez J."/>
            <person name="Henrissat B."/>
            <person name="Kuo A."/>
            <person name="Liang C."/>
            <person name="Lipzen A."/>
            <person name="Lutzoni F."/>
            <person name="Magnuson J."/>
            <person name="Mondo S."/>
            <person name="Nolan M."/>
            <person name="Ohm R."/>
            <person name="Pangilinan J."/>
            <person name="Park H.-J."/>
            <person name="Ramirez L."/>
            <person name="Alfaro M."/>
            <person name="Sun H."/>
            <person name="Tritt A."/>
            <person name="Yoshinaga Y."/>
            <person name="Zwiers L.-H."/>
            <person name="Turgeon B."/>
            <person name="Goodwin S."/>
            <person name="Spatafora J."/>
            <person name="Crous P."/>
            <person name="Grigoriev I."/>
        </authorList>
    </citation>
    <scope>NUCLEOTIDE SEQUENCE</scope>
    <source>
        <strain evidence="1">CBS 123094</strain>
    </source>
</reference>
<dbReference type="AlphaFoldDB" id="A0A6A5WMF3"/>
<proteinExistence type="predicted"/>
<accession>A0A6A5WMF3</accession>